<protein>
    <submittedName>
        <fullName evidence="2">Uncharacterized protein</fullName>
    </submittedName>
</protein>
<evidence type="ECO:0000256" key="1">
    <source>
        <dbReference type="SAM" id="MobiDB-lite"/>
    </source>
</evidence>
<evidence type="ECO:0000313" key="2">
    <source>
        <dbReference type="EMBL" id="ELP67712.1"/>
    </source>
</evidence>
<proteinExistence type="predicted"/>
<accession>L7F905</accession>
<reference evidence="2 3" key="1">
    <citation type="journal article" date="2011" name="Plasmid">
        <title>Streptomyces turgidiscabies Car8 contains a modular pathogenicity island that shares virulence genes with other actinobacterial plant pathogens.</title>
        <authorList>
            <person name="Huguet-Tapia J.C."/>
            <person name="Badger J.H."/>
            <person name="Loria R."/>
            <person name="Pettis G.S."/>
        </authorList>
    </citation>
    <scope>NUCLEOTIDE SEQUENCE [LARGE SCALE GENOMIC DNA]</scope>
    <source>
        <strain evidence="2 3">Car8</strain>
    </source>
</reference>
<comment type="caution">
    <text evidence="2">The sequence shown here is derived from an EMBL/GenBank/DDBJ whole genome shotgun (WGS) entry which is preliminary data.</text>
</comment>
<evidence type="ECO:0000313" key="3">
    <source>
        <dbReference type="Proteomes" id="UP000010931"/>
    </source>
</evidence>
<keyword evidence="3" id="KW-1185">Reference proteome</keyword>
<sequence>MRRCPATAPLDIGGEPLELRCVHWSKDPDGRHEDDHLVHTPPAMGDDHTWTNDNPLPAEEPPASE</sequence>
<dbReference type="AlphaFoldDB" id="L7F905"/>
<gene>
    <name evidence="2" type="ORF">STRTUCAR8_08564</name>
</gene>
<dbReference type="EMBL" id="AEJB01000272">
    <property type="protein sequence ID" value="ELP67712.1"/>
    <property type="molecule type" value="Genomic_DNA"/>
</dbReference>
<dbReference type="Proteomes" id="UP000010931">
    <property type="component" value="Unassembled WGS sequence"/>
</dbReference>
<organism evidence="2 3">
    <name type="scientific">Streptomyces turgidiscabies (strain Car8)</name>
    <dbReference type="NCBI Taxonomy" id="698760"/>
    <lineage>
        <taxon>Bacteria</taxon>
        <taxon>Bacillati</taxon>
        <taxon>Actinomycetota</taxon>
        <taxon>Actinomycetes</taxon>
        <taxon>Kitasatosporales</taxon>
        <taxon>Streptomycetaceae</taxon>
        <taxon>Streptomyces</taxon>
    </lineage>
</organism>
<dbReference type="PATRIC" id="fig|698760.3.peg.3577"/>
<feature type="region of interest" description="Disordered" evidence="1">
    <location>
        <begin position="29"/>
        <end position="65"/>
    </location>
</feature>
<dbReference type="RefSeq" id="WP_006377242.1">
    <property type="nucleotide sequence ID" value="NZ_AEJB01000272.1"/>
</dbReference>
<name>L7F905_STRT8</name>
<feature type="compositionally biased region" description="Basic and acidic residues" evidence="1">
    <location>
        <begin position="29"/>
        <end position="38"/>
    </location>
</feature>